<proteinExistence type="predicted"/>
<dbReference type="PANTHER" id="PTHR38926:SF69">
    <property type="entry name" value="F-BOX DOMAIN-CONTAINING PROTEIN"/>
    <property type="match status" value="1"/>
</dbReference>
<protein>
    <recommendedName>
        <fullName evidence="2">F-box domain-containing protein</fullName>
    </recommendedName>
</protein>
<evidence type="ECO:0000259" key="2">
    <source>
        <dbReference type="Pfam" id="PF12937"/>
    </source>
</evidence>
<evidence type="ECO:0000313" key="4">
    <source>
        <dbReference type="Proteomes" id="UP000095767"/>
    </source>
</evidence>
<evidence type="ECO:0000256" key="1">
    <source>
        <dbReference type="SAM" id="MobiDB-lite"/>
    </source>
</evidence>
<dbReference type="InterPro" id="IPR036047">
    <property type="entry name" value="F-box-like_dom_sf"/>
</dbReference>
<dbReference type="Gene3D" id="3.80.10.10">
    <property type="entry name" value="Ribonuclease Inhibitor"/>
    <property type="match status" value="2"/>
</dbReference>
<reference evidence="3 4" key="1">
    <citation type="submission" date="2016-09" db="EMBL/GenBank/DDBJ databases">
        <title>The draft genome of Dichanthelium oligosanthes: A C3 panicoid grass species.</title>
        <authorList>
            <person name="Studer A.J."/>
            <person name="Schnable J.C."/>
            <person name="Brutnell T.P."/>
        </authorList>
    </citation>
    <scope>NUCLEOTIDE SEQUENCE [LARGE SCALE GENOMIC DNA]</scope>
    <source>
        <strain evidence="4">cv. Kellogg 1175</strain>
        <tissue evidence="3">Leaf</tissue>
    </source>
</reference>
<dbReference type="EMBL" id="LWDX02031601">
    <property type="protein sequence ID" value="OEL27804.1"/>
    <property type="molecule type" value="Genomic_DNA"/>
</dbReference>
<dbReference type="AlphaFoldDB" id="A0A1E5VRV1"/>
<dbReference type="STRING" id="888268.A0A1E5VRV1"/>
<keyword evidence="4" id="KW-1185">Reference proteome</keyword>
<feature type="domain" description="F-box" evidence="2">
    <location>
        <begin position="14"/>
        <end position="62"/>
    </location>
</feature>
<organism evidence="3 4">
    <name type="scientific">Dichanthelium oligosanthes</name>
    <dbReference type="NCBI Taxonomy" id="888268"/>
    <lineage>
        <taxon>Eukaryota</taxon>
        <taxon>Viridiplantae</taxon>
        <taxon>Streptophyta</taxon>
        <taxon>Embryophyta</taxon>
        <taxon>Tracheophyta</taxon>
        <taxon>Spermatophyta</taxon>
        <taxon>Magnoliopsida</taxon>
        <taxon>Liliopsida</taxon>
        <taxon>Poales</taxon>
        <taxon>Poaceae</taxon>
        <taxon>PACMAD clade</taxon>
        <taxon>Panicoideae</taxon>
        <taxon>Panicodae</taxon>
        <taxon>Paniceae</taxon>
        <taxon>Dichantheliinae</taxon>
        <taxon>Dichanthelium</taxon>
    </lineage>
</organism>
<dbReference type="Gene3D" id="1.20.1280.50">
    <property type="match status" value="1"/>
</dbReference>
<name>A0A1E5VRV1_9POAL</name>
<accession>A0A1E5VRV1</accession>
<dbReference type="InterPro" id="IPR001810">
    <property type="entry name" value="F-box_dom"/>
</dbReference>
<dbReference type="SUPFAM" id="SSF52047">
    <property type="entry name" value="RNI-like"/>
    <property type="match status" value="1"/>
</dbReference>
<evidence type="ECO:0000313" key="3">
    <source>
        <dbReference type="EMBL" id="OEL27804.1"/>
    </source>
</evidence>
<comment type="caution">
    <text evidence="3">The sequence shown here is derived from an EMBL/GenBank/DDBJ whole genome shotgun (WGS) entry which is preliminary data.</text>
</comment>
<dbReference type="OrthoDB" id="661387at2759"/>
<feature type="compositionally biased region" description="Acidic residues" evidence="1">
    <location>
        <begin position="169"/>
        <end position="182"/>
    </location>
</feature>
<dbReference type="SUPFAM" id="SSF81383">
    <property type="entry name" value="F-box domain"/>
    <property type="match status" value="1"/>
</dbReference>
<sequence>MASSSSAPPPTSGWAGLPRDVLWFVFTELGQREVLSGGAGLACVAWRHIACYEPAFWRRIDLTSPDDDDTVEDEDYDVELSDDYDCRELSDYDDNMFSVFDDDDYPIYNERTPAKDDDEDLTDIFFALFDDDPPIVLEKTCAKECDDESLFGGLFDDPPIYQEKIPATVEDDDEDLSDESLFDEDKEKTPPMDDETVEDDGVDLVHESLLALLDDTVEDNDEVDLSDNDDKDDDTVGDDDDDDLSDDCLFDDPPICPEKIPANDSSGWKAMALAAIDRSAGQCEAFSGRADDEVLLYLADRAPSMKSLRVTSHYDVSSEIFTKVIKKFPLLQELELVLNSNATNYTTNSEQTSTNSWVELFQAACQTCSHLRHFTVRRASKKHCPYSSYDQRGGRSPILFSIPMMHGLHSLELFGDTFPRDVVMKIVDNCPSLKSLNISDVLLKQWDVTVLRNKCSRIKDLRLPAVHDYDSDESYSDCS</sequence>
<feature type="region of interest" description="Disordered" evidence="1">
    <location>
        <begin position="216"/>
        <end position="245"/>
    </location>
</feature>
<dbReference type="InterPro" id="IPR032675">
    <property type="entry name" value="LRR_dom_sf"/>
</dbReference>
<gene>
    <name evidence="3" type="ORF">BAE44_0011178</name>
</gene>
<feature type="region of interest" description="Disordered" evidence="1">
    <location>
        <begin position="167"/>
        <end position="200"/>
    </location>
</feature>
<dbReference type="Proteomes" id="UP000095767">
    <property type="component" value="Unassembled WGS sequence"/>
</dbReference>
<dbReference type="Pfam" id="PF12937">
    <property type="entry name" value="F-box-like"/>
    <property type="match status" value="1"/>
</dbReference>
<dbReference type="PANTHER" id="PTHR38926">
    <property type="entry name" value="F-BOX DOMAIN CONTAINING PROTEIN, EXPRESSED"/>
    <property type="match status" value="1"/>
</dbReference>